<dbReference type="AlphaFoldDB" id="A0A412TSF5"/>
<protein>
    <recommendedName>
        <fullName evidence="3">Hybrid sensor histidine kinase/response regulator</fullName>
    </recommendedName>
</protein>
<gene>
    <name evidence="1" type="ORF">DWW57_07535</name>
</gene>
<dbReference type="Proteomes" id="UP000284243">
    <property type="component" value="Unassembled WGS sequence"/>
</dbReference>
<proteinExistence type="predicted"/>
<name>A0A412TSF5_9BACT</name>
<evidence type="ECO:0000313" key="2">
    <source>
        <dbReference type="Proteomes" id="UP000284243"/>
    </source>
</evidence>
<dbReference type="EMBL" id="QRYC01000008">
    <property type="protein sequence ID" value="RGU56718.1"/>
    <property type="molecule type" value="Genomic_DNA"/>
</dbReference>
<dbReference type="Gene3D" id="2.130.10.10">
    <property type="entry name" value="YVTN repeat-like/Quinoprotein amine dehydrogenase"/>
    <property type="match status" value="1"/>
</dbReference>
<comment type="caution">
    <text evidence="1">The sequence shown here is derived from an EMBL/GenBank/DDBJ whole genome shotgun (WGS) entry which is preliminary data.</text>
</comment>
<organism evidence="1 2">
    <name type="scientific">Odoribacter splanchnicus</name>
    <dbReference type="NCBI Taxonomy" id="28118"/>
    <lineage>
        <taxon>Bacteria</taxon>
        <taxon>Pseudomonadati</taxon>
        <taxon>Bacteroidota</taxon>
        <taxon>Bacteroidia</taxon>
        <taxon>Bacteroidales</taxon>
        <taxon>Odoribacteraceae</taxon>
        <taxon>Odoribacter</taxon>
    </lineage>
</organism>
<dbReference type="InterPro" id="IPR011110">
    <property type="entry name" value="Reg_prop"/>
</dbReference>
<evidence type="ECO:0000313" key="1">
    <source>
        <dbReference type="EMBL" id="RGU56718.1"/>
    </source>
</evidence>
<dbReference type="RefSeq" id="WP_022161405.1">
    <property type="nucleotide sequence ID" value="NZ_CABJFF010000002.1"/>
</dbReference>
<dbReference type="InterPro" id="IPR015943">
    <property type="entry name" value="WD40/YVTN_repeat-like_dom_sf"/>
</dbReference>
<dbReference type="SUPFAM" id="SSF63829">
    <property type="entry name" value="Calcium-dependent phosphotriesterase"/>
    <property type="match status" value="1"/>
</dbReference>
<reference evidence="1 2" key="1">
    <citation type="submission" date="2018-08" db="EMBL/GenBank/DDBJ databases">
        <title>A genome reference for cultivated species of the human gut microbiota.</title>
        <authorList>
            <person name="Zou Y."/>
            <person name="Xue W."/>
            <person name="Luo G."/>
        </authorList>
    </citation>
    <scope>NUCLEOTIDE SEQUENCE [LARGE SCALE GENOMIC DNA]</scope>
    <source>
        <strain evidence="1 2">AF16-14</strain>
    </source>
</reference>
<evidence type="ECO:0008006" key="3">
    <source>
        <dbReference type="Google" id="ProtNLM"/>
    </source>
</evidence>
<dbReference type="Pfam" id="PF07494">
    <property type="entry name" value="Reg_prop"/>
    <property type="match status" value="2"/>
</dbReference>
<sequence>MRFNLPTSILDDIVYVIAEDRNARTLWGGSRSGLSLLPDTSRTDFFYNYSSWDGGNSISYSEVNSILQDQDNNMWLGLFGGGINRVDTRRRQFNLHRLEEVKCRLSTNSVRSLLQDDEGFVWVGTDAGLLRLQVGDHYSC</sequence>
<accession>A0A412TSF5</accession>